<accession>A0AAD8SIJ6</accession>
<comment type="caution">
    <text evidence="5">The sequence shown here is derived from an EMBL/GenBank/DDBJ whole genome shotgun (WGS) entry which is preliminary data.</text>
</comment>
<dbReference type="AlphaFoldDB" id="A0AAD8SIJ6"/>
<evidence type="ECO:0000256" key="3">
    <source>
        <dbReference type="ARBA" id="ARBA00023085"/>
    </source>
</evidence>
<keyword evidence="3" id="KW-0063">Aspartyl esterase</keyword>
<keyword evidence="2" id="KW-0378">Hydrolase</keyword>
<protein>
    <recommendedName>
        <fullName evidence="4">Pectinesterase catalytic domain-containing protein</fullName>
    </recommendedName>
</protein>
<dbReference type="InterPro" id="IPR012334">
    <property type="entry name" value="Pectin_lyas_fold"/>
</dbReference>
<evidence type="ECO:0000259" key="4">
    <source>
        <dbReference type="Pfam" id="PF01095"/>
    </source>
</evidence>
<dbReference type="Pfam" id="PF01095">
    <property type="entry name" value="Pectinesterase"/>
    <property type="match status" value="1"/>
</dbReference>
<reference evidence="5" key="1">
    <citation type="submission" date="2023-07" db="EMBL/GenBank/DDBJ databases">
        <title>A chromosome-level genome assembly of Lolium multiflorum.</title>
        <authorList>
            <person name="Chen Y."/>
            <person name="Copetti D."/>
            <person name="Kolliker R."/>
            <person name="Studer B."/>
        </authorList>
    </citation>
    <scope>NUCLEOTIDE SEQUENCE</scope>
    <source>
        <strain evidence="5">02402/16</strain>
        <tissue evidence="5">Leaf</tissue>
    </source>
</reference>
<dbReference type="PANTHER" id="PTHR31707">
    <property type="entry name" value="PECTINESTERASE"/>
    <property type="match status" value="1"/>
</dbReference>
<dbReference type="SUPFAM" id="SSF51126">
    <property type="entry name" value="Pectin lyase-like"/>
    <property type="match status" value="1"/>
</dbReference>
<proteinExistence type="predicted"/>
<dbReference type="GO" id="GO:0042545">
    <property type="term" value="P:cell wall modification"/>
    <property type="evidence" value="ECO:0007669"/>
    <property type="project" value="InterPro"/>
</dbReference>
<dbReference type="EMBL" id="JAUUTY010000004">
    <property type="protein sequence ID" value="KAK1652299.1"/>
    <property type="molecule type" value="Genomic_DNA"/>
</dbReference>
<dbReference type="InterPro" id="IPR011050">
    <property type="entry name" value="Pectin_lyase_fold/virulence"/>
</dbReference>
<name>A0AAD8SIJ6_LOLMU</name>
<keyword evidence="6" id="KW-1185">Reference proteome</keyword>
<evidence type="ECO:0000256" key="1">
    <source>
        <dbReference type="ARBA" id="ARBA00005184"/>
    </source>
</evidence>
<evidence type="ECO:0000313" key="5">
    <source>
        <dbReference type="EMBL" id="KAK1652299.1"/>
    </source>
</evidence>
<dbReference type="InterPro" id="IPR000070">
    <property type="entry name" value="Pectinesterase_cat"/>
</dbReference>
<sequence length="133" mass="14465">MTLVVRKPIKGQQNTVNSHGWKHATKTTGFMFQICNVVARDDLAHVDFPGGDLPREDAQGARPCGVHGVRSSELGRPQGMVAVAGQDDVVDMYFGEYRNSGTIADVNGLVNWSGFHVITHPFEATNSTILVML</sequence>
<dbReference type="GO" id="GO:0030599">
    <property type="term" value="F:pectinesterase activity"/>
    <property type="evidence" value="ECO:0007669"/>
    <property type="project" value="InterPro"/>
</dbReference>
<evidence type="ECO:0000256" key="2">
    <source>
        <dbReference type="ARBA" id="ARBA00022801"/>
    </source>
</evidence>
<feature type="domain" description="Pectinesterase catalytic" evidence="4">
    <location>
        <begin position="2"/>
        <end position="128"/>
    </location>
</feature>
<gene>
    <name evidence="5" type="ORF">QYE76_070104</name>
</gene>
<evidence type="ECO:0000313" key="6">
    <source>
        <dbReference type="Proteomes" id="UP001231189"/>
    </source>
</evidence>
<dbReference type="Proteomes" id="UP001231189">
    <property type="component" value="Unassembled WGS sequence"/>
</dbReference>
<comment type="pathway">
    <text evidence="1">Glycan metabolism; pectin degradation; 2-dehydro-3-deoxy-D-gluconate from pectin: step 1/5.</text>
</comment>
<dbReference type="Gene3D" id="2.160.20.10">
    <property type="entry name" value="Single-stranded right-handed beta-helix, Pectin lyase-like"/>
    <property type="match status" value="1"/>
</dbReference>
<organism evidence="5 6">
    <name type="scientific">Lolium multiflorum</name>
    <name type="common">Italian ryegrass</name>
    <name type="synonym">Lolium perenne subsp. multiflorum</name>
    <dbReference type="NCBI Taxonomy" id="4521"/>
    <lineage>
        <taxon>Eukaryota</taxon>
        <taxon>Viridiplantae</taxon>
        <taxon>Streptophyta</taxon>
        <taxon>Embryophyta</taxon>
        <taxon>Tracheophyta</taxon>
        <taxon>Spermatophyta</taxon>
        <taxon>Magnoliopsida</taxon>
        <taxon>Liliopsida</taxon>
        <taxon>Poales</taxon>
        <taxon>Poaceae</taxon>
        <taxon>BOP clade</taxon>
        <taxon>Pooideae</taxon>
        <taxon>Poodae</taxon>
        <taxon>Poeae</taxon>
        <taxon>Poeae Chloroplast Group 2 (Poeae type)</taxon>
        <taxon>Loliodinae</taxon>
        <taxon>Loliinae</taxon>
        <taxon>Lolium</taxon>
    </lineage>
</organism>